<proteinExistence type="predicted"/>
<comment type="caution">
    <text evidence="2">The sequence shown here is derived from an EMBL/GenBank/DDBJ whole genome shotgun (WGS) entry which is preliminary data.</text>
</comment>
<gene>
    <name evidence="2" type="ORF">BAGA_06010</name>
</gene>
<protein>
    <submittedName>
        <fullName evidence="2">Uncharacterized protein</fullName>
    </submittedName>
</protein>
<sequence length="64" mass="7217">MKGMGSYTPFERELGHYSNDEMNELYLSGKLDAMYDDFERTGSVPDKPKGKRGKGKKRKGVALT</sequence>
<accession>A0A073KC09</accession>
<dbReference type="AlphaFoldDB" id="A0A073KC09"/>
<dbReference type="STRING" id="574375.AZF08_20240"/>
<evidence type="ECO:0000256" key="1">
    <source>
        <dbReference type="SAM" id="MobiDB-lite"/>
    </source>
</evidence>
<feature type="region of interest" description="Disordered" evidence="1">
    <location>
        <begin position="38"/>
        <end position="64"/>
    </location>
</feature>
<feature type="compositionally biased region" description="Basic residues" evidence="1">
    <location>
        <begin position="49"/>
        <end position="64"/>
    </location>
</feature>
<dbReference type="OrthoDB" id="9986078at2"/>
<dbReference type="Proteomes" id="UP000027778">
    <property type="component" value="Unassembled WGS sequence"/>
</dbReference>
<organism evidence="2 3">
    <name type="scientific">Bacillus gaemokensis</name>
    <dbReference type="NCBI Taxonomy" id="574375"/>
    <lineage>
        <taxon>Bacteria</taxon>
        <taxon>Bacillati</taxon>
        <taxon>Bacillota</taxon>
        <taxon>Bacilli</taxon>
        <taxon>Bacillales</taxon>
        <taxon>Bacillaceae</taxon>
        <taxon>Bacillus</taxon>
        <taxon>Bacillus cereus group</taxon>
    </lineage>
</organism>
<evidence type="ECO:0000313" key="2">
    <source>
        <dbReference type="EMBL" id="KEK23962.1"/>
    </source>
</evidence>
<reference evidence="2 3" key="1">
    <citation type="submission" date="2014-06" db="EMBL/GenBank/DDBJ databases">
        <title>Draft genome sequence of Bacillus gaemokensis JCM 15801 (MCCC 1A00707).</title>
        <authorList>
            <person name="Lai Q."/>
            <person name="Liu Y."/>
            <person name="Shao Z."/>
        </authorList>
    </citation>
    <scope>NUCLEOTIDE SEQUENCE [LARGE SCALE GENOMIC DNA]</scope>
    <source>
        <strain evidence="2 3">JCM 15801</strain>
    </source>
</reference>
<dbReference type="RefSeq" id="WP_033675068.1">
    <property type="nucleotide sequence ID" value="NZ_JOTM01000011.1"/>
</dbReference>
<keyword evidence="3" id="KW-1185">Reference proteome</keyword>
<dbReference type="EMBL" id="JOTM01000011">
    <property type="protein sequence ID" value="KEK23962.1"/>
    <property type="molecule type" value="Genomic_DNA"/>
</dbReference>
<evidence type="ECO:0000313" key="3">
    <source>
        <dbReference type="Proteomes" id="UP000027778"/>
    </source>
</evidence>
<name>A0A073KC09_9BACI</name>